<dbReference type="InterPro" id="IPR036388">
    <property type="entry name" value="WH-like_DNA-bd_sf"/>
</dbReference>
<dbReference type="STRING" id="3983.A0A2C9VUT8"/>
<dbReference type="Gene3D" id="1.10.8.430">
    <property type="entry name" value="Helical domain of apoptotic protease-activating factors"/>
    <property type="match status" value="1"/>
</dbReference>
<dbReference type="EMBL" id="CM004391">
    <property type="protein sequence ID" value="OAY49972.1"/>
    <property type="molecule type" value="Genomic_DNA"/>
</dbReference>
<dbReference type="InterPro" id="IPR002182">
    <property type="entry name" value="NB-ARC"/>
</dbReference>
<dbReference type="InterPro" id="IPR044974">
    <property type="entry name" value="Disease_R_plants"/>
</dbReference>
<evidence type="ECO:0000259" key="6">
    <source>
        <dbReference type="Pfam" id="PF23559"/>
    </source>
</evidence>
<dbReference type="Pfam" id="PF23559">
    <property type="entry name" value="WHD_DRP"/>
    <property type="match status" value="1"/>
</dbReference>
<dbReference type="Gene3D" id="1.20.5.4130">
    <property type="match status" value="1"/>
</dbReference>
<dbReference type="Pfam" id="PF18052">
    <property type="entry name" value="Rx_N"/>
    <property type="match status" value="1"/>
</dbReference>
<evidence type="ECO:0000256" key="2">
    <source>
        <dbReference type="ARBA" id="ARBA00022741"/>
    </source>
</evidence>
<dbReference type="InterPro" id="IPR058922">
    <property type="entry name" value="WHD_DRP"/>
</dbReference>
<dbReference type="FunFam" id="1.10.10.10:FF:000322">
    <property type="entry name" value="Probable disease resistance protein At1g63360"/>
    <property type="match status" value="1"/>
</dbReference>
<evidence type="ECO:0008006" key="9">
    <source>
        <dbReference type="Google" id="ProtNLM"/>
    </source>
</evidence>
<name>A0A2C9VUT8_MANES</name>
<sequence length="851" mass="97200">MAIVDAMIQILAQQVFTALQTQAHFALDFKGQFEVMKTRLDLTKALLADTENLKNKKEIVKTSLSTLRELVYEADNILTDCIISDEYQNDGSCSSLTFQKPLFWYNTGKKLKDINAKMDTMERSLAAYLQAKDLSNRGDDAYQVVKFTTQDCDPSEIIGLKHDLQKLKDWIFGTTNVLHRVGIVGMGGLGKTTIAQKIFNDEEVATRYQKMLWVSVSQTFSENRIMRSMLEQLEPNFSISDESLMMHKINQALEGKTCLIFMDDVWRMNLPWWDKFCSSLQKVIGGSSCIIITTRNEDVATDMGVDKSQIHQPKTLNKDDSWLLFSKFAFSRCREKRCPDPQFEKEGREILDKCGGLPLAIKTVAALLAPKANSLVQWNEINKNFHELTVEGKISSVMASLQLSYDELPTHLKQCLLCFSIYPEDSEIHAEQLIHWWVGEGLIQGKGSKTAKEMGFDYLSDLVARCLVEAVHRRDYDGRVYVCRMHDMVRELTIKIAEEESFGKFDEQSRQIPTVNSRWLGITSAMDPKSVRSSTKLRALLLIPSSKVVLARHIGSFSSLRVLDFSLISKQDDIPVKDFLAWICSLKRLAYLNLSGFLSIKELPSSMRKLRNLQILILCGCSNLVTLNPYITTLKKLVVLDLGSCGLEYLPKRLGSLLYLQELSGFRVSNQANRQSFRFHELRGLSHLRVLRMSIGNDTAISQEDRDVLSQLSKLKVLAIDAEDCEGQNILEMLNALSPPPSLQEFYLRRYRHKTLPAWINPEKLSSLQYLCIENGDLEHIETSPRWVAEIQYTWNIEGLCFKVLPNLNINWKNLEKDMPLLRYAEVSGCFNLQHFPCPDEKLAVWRKNED</sequence>
<evidence type="ECO:0000256" key="3">
    <source>
        <dbReference type="ARBA" id="ARBA00022821"/>
    </source>
</evidence>
<feature type="domain" description="Disease resistance protein winged helix" evidence="6">
    <location>
        <begin position="421"/>
        <end position="492"/>
    </location>
</feature>
<dbReference type="AlphaFoldDB" id="A0A2C9VUT8"/>
<evidence type="ECO:0000259" key="7">
    <source>
        <dbReference type="Pfam" id="PF23598"/>
    </source>
</evidence>
<dbReference type="Gene3D" id="3.80.10.10">
    <property type="entry name" value="Ribonuclease Inhibitor"/>
    <property type="match status" value="1"/>
</dbReference>
<dbReference type="GO" id="GO:0043531">
    <property type="term" value="F:ADP binding"/>
    <property type="evidence" value="ECO:0007669"/>
    <property type="project" value="InterPro"/>
</dbReference>
<feature type="domain" description="Disease resistance N-terminal" evidence="5">
    <location>
        <begin position="8"/>
        <end position="89"/>
    </location>
</feature>
<feature type="domain" description="Disease resistance R13L4/SHOC-2-like LRR" evidence="7">
    <location>
        <begin position="537"/>
        <end position="776"/>
    </location>
</feature>
<keyword evidence="2" id="KW-0547">Nucleotide-binding</keyword>
<feature type="domain" description="NB-ARC" evidence="4">
    <location>
        <begin position="162"/>
        <end position="332"/>
    </location>
</feature>
<dbReference type="SUPFAM" id="SSF52540">
    <property type="entry name" value="P-loop containing nucleoside triphosphate hydrolases"/>
    <property type="match status" value="1"/>
</dbReference>
<dbReference type="InterPro" id="IPR032675">
    <property type="entry name" value="LRR_dom_sf"/>
</dbReference>
<dbReference type="InterPro" id="IPR042197">
    <property type="entry name" value="Apaf_helical"/>
</dbReference>
<dbReference type="Gene3D" id="1.10.10.10">
    <property type="entry name" value="Winged helix-like DNA-binding domain superfamily/Winged helix DNA-binding domain"/>
    <property type="match status" value="1"/>
</dbReference>
<dbReference type="GO" id="GO:0051707">
    <property type="term" value="P:response to other organism"/>
    <property type="evidence" value="ECO:0007669"/>
    <property type="project" value="UniProtKB-ARBA"/>
</dbReference>
<evidence type="ECO:0000259" key="5">
    <source>
        <dbReference type="Pfam" id="PF18052"/>
    </source>
</evidence>
<dbReference type="InterPro" id="IPR027417">
    <property type="entry name" value="P-loop_NTPase"/>
</dbReference>
<dbReference type="Pfam" id="PF00931">
    <property type="entry name" value="NB-ARC"/>
    <property type="match status" value="1"/>
</dbReference>
<dbReference type="Gene3D" id="3.40.50.300">
    <property type="entry name" value="P-loop containing nucleotide triphosphate hydrolases"/>
    <property type="match status" value="1"/>
</dbReference>
<organism evidence="8">
    <name type="scientific">Manihot esculenta</name>
    <name type="common">Cassava</name>
    <name type="synonym">Jatropha manihot</name>
    <dbReference type="NCBI Taxonomy" id="3983"/>
    <lineage>
        <taxon>Eukaryota</taxon>
        <taxon>Viridiplantae</taxon>
        <taxon>Streptophyta</taxon>
        <taxon>Embryophyta</taxon>
        <taxon>Tracheophyta</taxon>
        <taxon>Spermatophyta</taxon>
        <taxon>Magnoliopsida</taxon>
        <taxon>eudicotyledons</taxon>
        <taxon>Gunneridae</taxon>
        <taxon>Pentapetalae</taxon>
        <taxon>rosids</taxon>
        <taxon>fabids</taxon>
        <taxon>Malpighiales</taxon>
        <taxon>Euphorbiaceae</taxon>
        <taxon>Crotonoideae</taxon>
        <taxon>Manihoteae</taxon>
        <taxon>Manihot</taxon>
    </lineage>
</organism>
<dbReference type="InterPro" id="IPR041118">
    <property type="entry name" value="Rx_N"/>
</dbReference>
<dbReference type="Pfam" id="PF23598">
    <property type="entry name" value="LRR_14"/>
    <property type="match status" value="1"/>
</dbReference>
<dbReference type="GO" id="GO:0006952">
    <property type="term" value="P:defense response"/>
    <property type="evidence" value="ECO:0007669"/>
    <property type="project" value="UniProtKB-KW"/>
</dbReference>
<gene>
    <name evidence="8" type="ORF">MANES_05G098000</name>
</gene>
<dbReference type="PRINTS" id="PR00364">
    <property type="entry name" value="DISEASERSIST"/>
</dbReference>
<keyword evidence="3" id="KW-0611">Plant defense</keyword>
<proteinExistence type="predicted"/>
<evidence type="ECO:0000256" key="1">
    <source>
        <dbReference type="ARBA" id="ARBA00022737"/>
    </source>
</evidence>
<keyword evidence="1" id="KW-0677">Repeat</keyword>
<protein>
    <recommendedName>
        <fullName evidence="9">NB-ARC domain-containing protein</fullName>
    </recommendedName>
</protein>
<dbReference type="PANTHER" id="PTHR23155">
    <property type="entry name" value="DISEASE RESISTANCE PROTEIN RP"/>
    <property type="match status" value="1"/>
</dbReference>
<reference evidence="8" key="1">
    <citation type="submission" date="2016-02" db="EMBL/GenBank/DDBJ databases">
        <title>WGS assembly of Manihot esculenta.</title>
        <authorList>
            <person name="Bredeson J.V."/>
            <person name="Prochnik S.E."/>
            <person name="Lyons J.B."/>
            <person name="Schmutz J."/>
            <person name="Grimwood J."/>
            <person name="Vrebalov J."/>
            <person name="Bart R.S."/>
            <person name="Amuge T."/>
            <person name="Ferguson M.E."/>
            <person name="Green R."/>
            <person name="Putnam N."/>
            <person name="Stites J."/>
            <person name="Rounsley S."/>
            <person name="Rokhsar D.S."/>
        </authorList>
    </citation>
    <scope>NUCLEOTIDE SEQUENCE [LARGE SCALE GENOMIC DNA]</scope>
    <source>
        <tissue evidence="8">Leaf</tissue>
    </source>
</reference>
<dbReference type="InterPro" id="IPR055414">
    <property type="entry name" value="LRR_R13L4/SHOC2-like"/>
</dbReference>
<dbReference type="FunFam" id="3.40.50.300:FF:001091">
    <property type="entry name" value="Probable disease resistance protein At1g61300"/>
    <property type="match status" value="1"/>
</dbReference>
<evidence type="ECO:0000259" key="4">
    <source>
        <dbReference type="Pfam" id="PF00931"/>
    </source>
</evidence>
<accession>A0A2C9VUT8</accession>
<dbReference type="PANTHER" id="PTHR23155:SF759">
    <property type="entry name" value="AAA+ ATPASE DOMAIN-CONTAINING PROTEIN"/>
    <property type="match status" value="1"/>
</dbReference>
<dbReference type="SUPFAM" id="SSF52058">
    <property type="entry name" value="L domain-like"/>
    <property type="match status" value="1"/>
</dbReference>
<evidence type="ECO:0000313" key="8">
    <source>
        <dbReference type="EMBL" id="OAY49972.1"/>
    </source>
</evidence>